<dbReference type="Proteomes" id="UP001054945">
    <property type="component" value="Unassembled WGS sequence"/>
</dbReference>
<reference evidence="1 2" key="1">
    <citation type="submission" date="2021-06" db="EMBL/GenBank/DDBJ databases">
        <title>Caerostris extrusa draft genome.</title>
        <authorList>
            <person name="Kono N."/>
            <person name="Arakawa K."/>
        </authorList>
    </citation>
    <scope>NUCLEOTIDE SEQUENCE [LARGE SCALE GENOMIC DNA]</scope>
</reference>
<dbReference type="AlphaFoldDB" id="A0AAV4NUZ1"/>
<keyword evidence="2" id="KW-1185">Reference proteome</keyword>
<gene>
    <name evidence="1" type="ORF">CEXT_184741</name>
</gene>
<evidence type="ECO:0000313" key="2">
    <source>
        <dbReference type="Proteomes" id="UP001054945"/>
    </source>
</evidence>
<name>A0AAV4NUZ1_CAEEX</name>
<sequence>MLLVAESRNGRGENGQADRECFKTCACCERKIVIVQYNIKLFSVRIALNTRTERYTGEPCDSRHSFPDEGSLASIFNNCDQFMPESRNKLYFFLRKSSAISCT</sequence>
<evidence type="ECO:0000313" key="1">
    <source>
        <dbReference type="EMBL" id="GIX86922.1"/>
    </source>
</evidence>
<comment type="caution">
    <text evidence="1">The sequence shown here is derived from an EMBL/GenBank/DDBJ whole genome shotgun (WGS) entry which is preliminary data.</text>
</comment>
<organism evidence="1 2">
    <name type="scientific">Caerostris extrusa</name>
    <name type="common">Bark spider</name>
    <name type="synonym">Caerostris bankana</name>
    <dbReference type="NCBI Taxonomy" id="172846"/>
    <lineage>
        <taxon>Eukaryota</taxon>
        <taxon>Metazoa</taxon>
        <taxon>Ecdysozoa</taxon>
        <taxon>Arthropoda</taxon>
        <taxon>Chelicerata</taxon>
        <taxon>Arachnida</taxon>
        <taxon>Araneae</taxon>
        <taxon>Araneomorphae</taxon>
        <taxon>Entelegynae</taxon>
        <taxon>Araneoidea</taxon>
        <taxon>Araneidae</taxon>
        <taxon>Caerostris</taxon>
    </lineage>
</organism>
<accession>A0AAV4NUZ1</accession>
<proteinExistence type="predicted"/>
<protein>
    <submittedName>
        <fullName evidence="1">Uncharacterized protein</fullName>
    </submittedName>
</protein>
<dbReference type="EMBL" id="BPLR01003628">
    <property type="protein sequence ID" value="GIX86922.1"/>
    <property type="molecule type" value="Genomic_DNA"/>
</dbReference>